<evidence type="ECO:0000313" key="6">
    <source>
        <dbReference type="Proteomes" id="UP000799118"/>
    </source>
</evidence>
<protein>
    <recommendedName>
        <fullName evidence="4">Nuclear speckle splicing regulatory protein 1 N-terminal domain-containing protein</fullName>
    </recommendedName>
</protein>
<dbReference type="OrthoDB" id="446635at2759"/>
<proteinExistence type="inferred from homology"/>
<dbReference type="EMBL" id="ML769520">
    <property type="protein sequence ID" value="KAE9396080.1"/>
    <property type="molecule type" value="Genomic_DNA"/>
</dbReference>
<feature type="compositionally biased region" description="Basic residues" evidence="3">
    <location>
        <begin position="176"/>
        <end position="192"/>
    </location>
</feature>
<keyword evidence="6" id="KW-1185">Reference proteome</keyword>
<evidence type="ECO:0000256" key="3">
    <source>
        <dbReference type="SAM" id="MobiDB-lite"/>
    </source>
</evidence>
<dbReference type="PANTHER" id="PTHR47845:SF1">
    <property type="entry name" value="NUCLEAR SPECKLE SPLICING REGULATORY PROTEIN 1 HOMOLOG"/>
    <property type="match status" value="1"/>
</dbReference>
<feature type="domain" description="Nuclear speckle splicing regulatory protein 1 N-terminal" evidence="4">
    <location>
        <begin position="86"/>
        <end position="193"/>
    </location>
</feature>
<comment type="similarity">
    <text evidence="1">Belongs to the NSRP1 family.</text>
</comment>
<evidence type="ECO:0000256" key="2">
    <source>
        <dbReference type="ARBA" id="ARBA00023054"/>
    </source>
</evidence>
<keyword evidence="2" id="KW-0175">Coiled coil</keyword>
<dbReference type="GO" id="GO:0000381">
    <property type="term" value="P:regulation of alternative mRNA splicing, via spliceosome"/>
    <property type="evidence" value="ECO:0007669"/>
    <property type="project" value="InterPro"/>
</dbReference>
<name>A0A6A4HE49_9AGAR</name>
<dbReference type="InterPro" id="IPR018612">
    <property type="entry name" value="NSRP1_N"/>
</dbReference>
<dbReference type="Proteomes" id="UP000799118">
    <property type="component" value="Unassembled WGS sequence"/>
</dbReference>
<reference evidence="5" key="1">
    <citation type="journal article" date="2019" name="Environ. Microbiol.">
        <title>Fungal ecological strategies reflected in gene transcription - a case study of two litter decomposers.</title>
        <authorList>
            <person name="Barbi F."/>
            <person name="Kohler A."/>
            <person name="Barry K."/>
            <person name="Baskaran P."/>
            <person name="Daum C."/>
            <person name="Fauchery L."/>
            <person name="Ihrmark K."/>
            <person name="Kuo A."/>
            <person name="LaButti K."/>
            <person name="Lipzen A."/>
            <person name="Morin E."/>
            <person name="Grigoriev I.V."/>
            <person name="Henrissat B."/>
            <person name="Lindahl B."/>
            <person name="Martin F."/>
        </authorList>
    </citation>
    <scope>NUCLEOTIDE SEQUENCE</scope>
    <source>
        <strain evidence="5">JB14</strain>
    </source>
</reference>
<dbReference type="InterPro" id="IPR053246">
    <property type="entry name" value="NS_splicing_regulatory_protein"/>
</dbReference>
<dbReference type="Pfam" id="PF09745">
    <property type="entry name" value="NSRP1_N"/>
    <property type="match status" value="1"/>
</dbReference>
<accession>A0A6A4HE49</accession>
<gene>
    <name evidence="5" type="ORF">BT96DRAFT_124602</name>
</gene>
<dbReference type="PANTHER" id="PTHR47845">
    <property type="entry name" value="NUCLEAR SPECKLE SPLICING REGULATORY PROTEIN 1 HOMOLOG"/>
    <property type="match status" value="1"/>
</dbReference>
<sequence>MPNEMMEVCMQLCHIRSCPSFPSPSTSPKLRHLQLHLLNNLQPFLPLTKMRQSMLHPLQALPLPAEMSLPTKKFLAQNVLTSKKLKKQMEEEKKVDSTVYEYDEVWDKMQQAKQTQKEAKETDLKNPKPKYIHNLLISAETRRLDHLRAEEKLMQLERLREGDEFADKESFVTQRTKTRWKKSAKRKRRRTREKVGKN</sequence>
<feature type="region of interest" description="Disordered" evidence="3">
    <location>
        <begin position="167"/>
        <end position="198"/>
    </location>
</feature>
<evidence type="ECO:0000259" key="4">
    <source>
        <dbReference type="Pfam" id="PF09745"/>
    </source>
</evidence>
<dbReference type="AlphaFoldDB" id="A0A6A4HE49"/>
<evidence type="ECO:0000256" key="1">
    <source>
        <dbReference type="ARBA" id="ARBA00010126"/>
    </source>
</evidence>
<evidence type="ECO:0000313" key="5">
    <source>
        <dbReference type="EMBL" id="KAE9396080.1"/>
    </source>
</evidence>
<organism evidence="5 6">
    <name type="scientific">Gymnopus androsaceus JB14</name>
    <dbReference type="NCBI Taxonomy" id="1447944"/>
    <lineage>
        <taxon>Eukaryota</taxon>
        <taxon>Fungi</taxon>
        <taxon>Dikarya</taxon>
        <taxon>Basidiomycota</taxon>
        <taxon>Agaricomycotina</taxon>
        <taxon>Agaricomycetes</taxon>
        <taxon>Agaricomycetidae</taxon>
        <taxon>Agaricales</taxon>
        <taxon>Marasmiineae</taxon>
        <taxon>Omphalotaceae</taxon>
        <taxon>Gymnopus</taxon>
    </lineage>
</organism>